<proteinExistence type="predicted"/>
<accession>A0A0F9D3Y4</accession>
<gene>
    <name evidence="2" type="ORF">LCGC14_2247300</name>
</gene>
<evidence type="ECO:0000256" key="1">
    <source>
        <dbReference type="SAM" id="Phobius"/>
    </source>
</evidence>
<reference evidence="2" key="1">
    <citation type="journal article" date="2015" name="Nature">
        <title>Complex archaea that bridge the gap between prokaryotes and eukaryotes.</title>
        <authorList>
            <person name="Spang A."/>
            <person name="Saw J.H."/>
            <person name="Jorgensen S.L."/>
            <person name="Zaremba-Niedzwiedzka K."/>
            <person name="Martijn J."/>
            <person name="Lind A.E."/>
            <person name="van Eijk R."/>
            <person name="Schleper C."/>
            <person name="Guy L."/>
            <person name="Ettema T.J."/>
        </authorList>
    </citation>
    <scope>NUCLEOTIDE SEQUENCE</scope>
</reference>
<protein>
    <submittedName>
        <fullName evidence="2">Uncharacterized protein</fullName>
    </submittedName>
</protein>
<name>A0A0F9D3Y4_9ZZZZ</name>
<keyword evidence="1" id="KW-1133">Transmembrane helix</keyword>
<organism evidence="2">
    <name type="scientific">marine sediment metagenome</name>
    <dbReference type="NCBI Taxonomy" id="412755"/>
    <lineage>
        <taxon>unclassified sequences</taxon>
        <taxon>metagenomes</taxon>
        <taxon>ecological metagenomes</taxon>
    </lineage>
</organism>
<dbReference type="EMBL" id="LAZR01030558">
    <property type="protein sequence ID" value="KKL56249.1"/>
    <property type="molecule type" value="Genomic_DNA"/>
</dbReference>
<keyword evidence="1" id="KW-0812">Transmembrane</keyword>
<dbReference type="AlphaFoldDB" id="A0A0F9D3Y4"/>
<sequence length="109" mass="12073">MAYEGEERRQPVNNERLLGRIDERTRNTYNLVEKQEAHLKQISGTLVEHTTAIQRLDLTVFGNGEGLVKKAEKAERRQFALSKRVWIITGILAGSGGIAGGIMARILGG</sequence>
<keyword evidence="1" id="KW-0472">Membrane</keyword>
<feature type="transmembrane region" description="Helical" evidence="1">
    <location>
        <begin position="85"/>
        <end position="107"/>
    </location>
</feature>
<comment type="caution">
    <text evidence="2">The sequence shown here is derived from an EMBL/GenBank/DDBJ whole genome shotgun (WGS) entry which is preliminary data.</text>
</comment>
<evidence type="ECO:0000313" key="2">
    <source>
        <dbReference type="EMBL" id="KKL56249.1"/>
    </source>
</evidence>